<gene>
    <name evidence="2" type="ORF">FA15DRAFT_738877</name>
</gene>
<dbReference type="GO" id="GO:0016787">
    <property type="term" value="F:hydrolase activity"/>
    <property type="evidence" value="ECO:0007669"/>
    <property type="project" value="InterPro"/>
</dbReference>
<keyword evidence="3" id="KW-1185">Reference proteome</keyword>
<name>A0A5C3KYL8_COPMA</name>
<proteinExistence type="predicted"/>
<evidence type="ECO:0000313" key="3">
    <source>
        <dbReference type="Proteomes" id="UP000307440"/>
    </source>
</evidence>
<evidence type="ECO:0000259" key="1">
    <source>
        <dbReference type="Pfam" id="PF00149"/>
    </source>
</evidence>
<organism evidence="2 3">
    <name type="scientific">Coprinopsis marcescibilis</name>
    <name type="common">Agaric fungus</name>
    <name type="synonym">Psathyrella marcescibilis</name>
    <dbReference type="NCBI Taxonomy" id="230819"/>
    <lineage>
        <taxon>Eukaryota</taxon>
        <taxon>Fungi</taxon>
        <taxon>Dikarya</taxon>
        <taxon>Basidiomycota</taxon>
        <taxon>Agaricomycotina</taxon>
        <taxon>Agaricomycetes</taxon>
        <taxon>Agaricomycetidae</taxon>
        <taxon>Agaricales</taxon>
        <taxon>Agaricineae</taxon>
        <taxon>Psathyrellaceae</taxon>
        <taxon>Coprinopsis</taxon>
    </lineage>
</organism>
<dbReference type="Pfam" id="PF00149">
    <property type="entry name" value="Metallophos"/>
    <property type="match status" value="1"/>
</dbReference>
<reference evidence="2 3" key="1">
    <citation type="journal article" date="2019" name="Nat. Ecol. Evol.">
        <title>Megaphylogeny resolves global patterns of mushroom evolution.</title>
        <authorList>
            <person name="Varga T."/>
            <person name="Krizsan K."/>
            <person name="Foldi C."/>
            <person name="Dima B."/>
            <person name="Sanchez-Garcia M."/>
            <person name="Sanchez-Ramirez S."/>
            <person name="Szollosi G.J."/>
            <person name="Szarkandi J.G."/>
            <person name="Papp V."/>
            <person name="Albert L."/>
            <person name="Andreopoulos W."/>
            <person name="Angelini C."/>
            <person name="Antonin V."/>
            <person name="Barry K.W."/>
            <person name="Bougher N.L."/>
            <person name="Buchanan P."/>
            <person name="Buyck B."/>
            <person name="Bense V."/>
            <person name="Catcheside P."/>
            <person name="Chovatia M."/>
            <person name="Cooper J."/>
            <person name="Damon W."/>
            <person name="Desjardin D."/>
            <person name="Finy P."/>
            <person name="Geml J."/>
            <person name="Haridas S."/>
            <person name="Hughes K."/>
            <person name="Justo A."/>
            <person name="Karasinski D."/>
            <person name="Kautmanova I."/>
            <person name="Kiss B."/>
            <person name="Kocsube S."/>
            <person name="Kotiranta H."/>
            <person name="LaButti K.M."/>
            <person name="Lechner B.E."/>
            <person name="Liimatainen K."/>
            <person name="Lipzen A."/>
            <person name="Lukacs Z."/>
            <person name="Mihaltcheva S."/>
            <person name="Morgado L.N."/>
            <person name="Niskanen T."/>
            <person name="Noordeloos M.E."/>
            <person name="Ohm R.A."/>
            <person name="Ortiz-Santana B."/>
            <person name="Ovrebo C."/>
            <person name="Racz N."/>
            <person name="Riley R."/>
            <person name="Savchenko A."/>
            <person name="Shiryaev A."/>
            <person name="Soop K."/>
            <person name="Spirin V."/>
            <person name="Szebenyi C."/>
            <person name="Tomsovsky M."/>
            <person name="Tulloss R.E."/>
            <person name="Uehling J."/>
            <person name="Grigoriev I.V."/>
            <person name="Vagvolgyi C."/>
            <person name="Papp T."/>
            <person name="Martin F.M."/>
            <person name="Miettinen O."/>
            <person name="Hibbett D.S."/>
            <person name="Nagy L.G."/>
        </authorList>
    </citation>
    <scope>NUCLEOTIDE SEQUENCE [LARGE SCALE GENOMIC DNA]</scope>
    <source>
        <strain evidence="2 3">CBS 121175</strain>
    </source>
</reference>
<dbReference type="PANTHER" id="PTHR12905:SF28">
    <property type="entry name" value="RHAMNOGALACTURONATE LYASE C-RELATED"/>
    <property type="match status" value="1"/>
</dbReference>
<dbReference type="EMBL" id="ML210192">
    <property type="protein sequence ID" value="TFK24923.1"/>
    <property type="molecule type" value="Genomic_DNA"/>
</dbReference>
<dbReference type="CDD" id="cd07379">
    <property type="entry name" value="MPP_239FB"/>
    <property type="match status" value="1"/>
</dbReference>
<dbReference type="PANTHER" id="PTHR12905">
    <property type="entry name" value="METALLOPHOSPHOESTERASE"/>
    <property type="match status" value="1"/>
</dbReference>
<accession>A0A5C3KYL8</accession>
<dbReference type="AlphaFoldDB" id="A0A5C3KYL8"/>
<dbReference type="SUPFAM" id="SSF56300">
    <property type="entry name" value="Metallo-dependent phosphatases"/>
    <property type="match status" value="1"/>
</dbReference>
<protein>
    <submittedName>
        <fullName evidence="2">Metallophosphoesterase domain-containing protein 1</fullName>
    </submittedName>
</protein>
<sequence length="312" mass="34654">MDALLERRPPTIWERFKSSPLLFFTRLLYTPLLPSKPDRLDKLRIICISDTHNSHNLQPPLPAGDILIHAGDLTNSGTRQELDAVLCWLESQPYPHKLFIAGNHDTCLADPDMPLYISATYPSLTYLPEASASITVRGRTLRVYGSPYTPKYGSWAFQYPRVSPLLYYSPSQNSGSGSESEWEATDIWSRIPLLTDILITHGPPFGHLDLDRMGCYPLLAVLWRIRPALHAFGHIHAARGVEAVRWDKVSAAYEDVCAGRVGWSGLVRLGWWVVVGWVWRSPVGGGVTVMVNAASVGGLGDDQRKGAVVVEI</sequence>
<evidence type="ECO:0000313" key="2">
    <source>
        <dbReference type="EMBL" id="TFK24923.1"/>
    </source>
</evidence>
<dbReference type="OrthoDB" id="630188at2759"/>
<dbReference type="Gene3D" id="3.60.21.10">
    <property type="match status" value="1"/>
</dbReference>
<feature type="domain" description="Calcineurin-like phosphoesterase" evidence="1">
    <location>
        <begin position="43"/>
        <end position="237"/>
    </location>
</feature>
<dbReference type="InterPro" id="IPR051693">
    <property type="entry name" value="UPF0046_metallophosphoest"/>
</dbReference>
<dbReference type="Proteomes" id="UP000307440">
    <property type="component" value="Unassembled WGS sequence"/>
</dbReference>
<dbReference type="InterPro" id="IPR029052">
    <property type="entry name" value="Metallo-depent_PP-like"/>
</dbReference>
<dbReference type="InterPro" id="IPR004843">
    <property type="entry name" value="Calcineurin-like_PHP"/>
</dbReference>